<sequence>MLKLVKPDKKYERQYKEMMDEWYTVGEKIVPYSIRRLDYKKFDKYLYGFEEERNGCLYGGIPATTLWAYDDERDIVVGTVNIRHWLNEELLKDGGHIGDGIRPSERKKGYATKMIALALEECKKLNINRVLMVCYKDNIGSAKSIIKNGGILENEIINEDETIDQRYWIELGTQS</sequence>
<proteinExistence type="predicted"/>
<dbReference type="AlphaFoldDB" id="A0A1I0RY94"/>
<dbReference type="Pfam" id="PF13302">
    <property type="entry name" value="Acetyltransf_3"/>
    <property type="match status" value="1"/>
</dbReference>
<dbReference type="InterPro" id="IPR016181">
    <property type="entry name" value="Acyl_CoA_acyltransferase"/>
</dbReference>
<keyword evidence="3" id="KW-1185">Reference proteome</keyword>
<dbReference type="EMBL" id="FOJI01000036">
    <property type="protein sequence ID" value="SEW46605.1"/>
    <property type="molecule type" value="Genomic_DNA"/>
</dbReference>
<dbReference type="Gene3D" id="3.40.630.30">
    <property type="match status" value="1"/>
</dbReference>
<dbReference type="InterPro" id="IPR000182">
    <property type="entry name" value="GNAT_dom"/>
</dbReference>
<dbReference type="STRING" id="99656.SAMN05421659_1362"/>
<evidence type="ECO:0000259" key="1">
    <source>
        <dbReference type="Pfam" id="PF13302"/>
    </source>
</evidence>
<evidence type="ECO:0000313" key="3">
    <source>
        <dbReference type="Proteomes" id="UP000199701"/>
    </source>
</evidence>
<accession>A0A1I0RY94</accession>
<protein>
    <submittedName>
        <fullName evidence="2">Predicted acetyltransferase</fullName>
    </submittedName>
</protein>
<evidence type="ECO:0000313" key="2">
    <source>
        <dbReference type="EMBL" id="SEW46605.1"/>
    </source>
</evidence>
<reference evidence="2 3" key="1">
    <citation type="submission" date="2016-10" db="EMBL/GenBank/DDBJ databases">
        <authorList>
            <person name="de Groot N.N."/>
        </authorList>
    </citation>
    <scope>NUCLEOTIDE SEQUENCE [LARGE SCALE GENOMIC DNA]</scope>
    <source>
        <strain evidence="2 3">DSM 9179</strain>
    </source>
</reference>
<organism evidence="2 3">
    <name type="scientific">[Clostridium] fimetarium</name>
    <dbReference type="NCBI Taxonomy" id="99656"/>
    <lineage>
        <taxon>Bacteria</taxon>
        <taxon>Bacillati</taxon>
        <taxon>Bacillota</taxon>
        <taxon>Clostridia</taxon>
        <taxon>Lachnospirales</taxon>
        <taxon>Lachnospiraceae</taxon>
    </lineage>
</organism>
<dbReference type="Proteomes" id="UP000199701">
    <property type="component" value="Unassembled WGS sequence"/>
</dbReference>
<gene>
    <name evidence="2" type="ORF">SAMN05421659_1362</name>
</gene>
<dbReference type="PANTHER" id="PTHR39173:SF1">
    <property type="entry name" value="ACETYLTRANSFERASE"/>
    <property type="match status" value="1"/>
</dbReference>
<feature type="domain" description="N-acetyltransferase" evidence="1">
    <location>
        <begin position="66"/>
        <end position="149"/>
    </location>
</feature>
<dbReference type="PANTHER" id="PTHR39173">
    <property type="entry name" value="ACETYLTRANSFERASE"/>
    <property type="match status" value="1"/>
</dbReference>
<dbReference type="SUPFAM" id="SSF55729">
    <property type="entry name" value="Acyl-CoA N-acyltransferases (Nat)"/>
    <property type="match status" value="1"/>
</dbReference>
<name>A0A1I0RY94_9FIRM</name>
<dbReference type="GO" id="GO:0016747">
    <property type="term" value="F:acyltransferase activity, transferring groups other than amino-acyl groups"/>
    <property type="evidence" value="ECO:0007669"/>
    <property type="project" value="InterPro"/>
</dbReference>
<keyword evidence="2" id="KW-0808">Transferase</keyword>
<dbReference type="RefSeq" id="WP_207647463.1">
    <property type="nucleotide sequence ID" value="NZ_FOJI01000036.1"/>
</dbReference>